<feature type="region of interest" description="Disordered" evidence="4">
    <location>
        <begin position="536"/>
        <end position="558"/>
    </location>
</feature>
<organism evidence="5 6">
    <name type="scientific">Alteromonas aquimaris</name>
    <dbReference type="NCBI Taxonomy" id="2998417"/>
    <lineage>
        <taxon>Bacteria</taxon>
        <taxon>Pseudomonadati</taxon>
        <taxon>Pseudomonadota</taxon>
        <taxon>Gammaproteobacteria</taxon>
        <taxon>Alteromonadales</taxon>
        <taxon>Alteromonadaceae</taxon>
        <taxon>Alteromonas/Salinimonas group</taxon>
        <taxon>Alteromonas</taxon>
    </lineage>
</organism>
<evidence type="ECO:0000256" key="4">
    <source>
        <dbReference type="SAM" id="MobiDB-lite"/>
    </source>
</evidence>
<evidence type="ECO:0000313" key="5">
    <source>
        <dbReference type="EMBL" id="MCW8108066.1"/>
    </source>
</evidence>
<dbReference type="InterPro" id="IPR013519">
    <property type="entry name" value="Int_alpha_beta-p"/>
</dbReference>
<accession>A0ABT3P5M1</accession>
<name>A0ABT3P5M1_9ALTE</name>
<comment type="caution">
    <text evidence="5">The sequence shown here is derived from an EMBL/GenBank/DDBJ whole genome shotgun (WGS) entry which is preliminary data.</text>
</comment>
<evidence type="ECO:0000256" key="3">
    <source>
        <dbReference type="ARBA" id="ARBA00023180"/>
    </source>
</evidence>
<dbReference type="InterPro" id="IPR013517">
    <property type="entry name" value="FG-GAP"/>
</dbReference>
<keyword evidence="6" id="KW-1185">Reference proteome</keyword>
<dbReference type="PANTHER" id="PTHR36220:SF1">
    <property type="entry name" value="GAMMA TUBULIN COMPLEX COMPONENT C-TERMINAL DOMAIN-CONTAINING PROTEIN"/>
    <property type="match status" value="1"/>
</dbReference>
<protein>
    <submittedName>
        <fullName evidence="5">FG-GAP repeat protein</fullName>
    </submittedName>
</protein>
<sequence length="637" mass="68984">MELNHISSFRFPTITVSAIALLMFGCGGSDEPNPTYMVSGTVEGLTGQGLVIQNNGRDNLQVNQAGKFTFTEPLESKQNYEVTVLIQPSNPKQKCIVSDGKGAIASTHVSSVMVTCTSVPDTPTIALNYDIKTFDLSWQEDQLAQTYKVWVDQDGEGNAFEYKMWGDEITENSISIEVPLYNYIGASFKVDACNQFGCSQSQEQFVSEDLKEAIGYFKASQHDKTYLFGADVAISGDGDTLVVSSWNLVTIFSKSPDSNWEHQQEISYDAAGGAGKVAISSDGLTLAATAISNGGVDVYIRNDSGWVKQTNIQPTNSDIDKNFGSDLSFSSDGNILAIGADGGDPTLDSRSNEFVYPGSGAVYIMSRNNSEWQQTAYLTASESSGYDNFGSSIALSHRGDVLIVGAPKENIKSEEYDDGYEITEHDYYLGRAYIFTFANDQWTEEFIFERDSDPLLYDAASLHLGHSVAISGDGDVIAIGEPGDYGYMFHNQEGTIFVLEKIADKWQATHSLTEDRNSDLGQSLSLSKDGKTLVATNPNDDTLQSGVYKERSGKSGGTEADVGAAYVYKINSNDEWYKHATLQAKAVNKYDAFGSVVAIAEDGSVVIGSHDESSGATGINGDATDNSEEYAGAVYLY</sequence>
<keyword evidence="1" id="KW-0732">Signal</keyword>
<evidence type="ECO:0000256" key="2">
    <source>
        <dbReference type="ARBA" id="ARBA00022737"/>
    </source>
</evidence>
<dbReference type="PANTHER" id="PTHR36220">
    <property type="entry name" value="UNNAMED PRODUCT"/>
    <property type="match status" value="1"/>
</dbReference>
<keyword evidence="3" id="KW-0325">Glycoprotein</keyword>
<dbReference type="SUPFAM" id="SSF82171">
    <property type="entry name" value="DPP6 N-terminal domain-like"/>
    <property type="match status" value="1"/>
</dbReference>
<feature type="compositionally biased region" description="Polar residues" evidence="4">
    <location>
        <begin position="536"/>
        <end position="545"/>
    </location>
</feature>
<dbReference type="SMART" id="SM00191">
    <property type="entry name" value="Int_alpha"/>
    <property type="match status" value="3"/>
</dbReference>
<dbReference type="Pfam" id="PF14312">
    <property type="entry name" value="FG-GAP_2"/>
    <property type="match status" value="1"/>
</dbReference>
<dbReference type="EMBL" id="JAPFRD010000006">
    <property type="protein sequence ID" value="MCW8108066.1"/>
    <property type="molecule type" value="Genomic_DNA"/>
</dbReference>
<evidence type="ECO:0000256" key="1">
    <source>
        <dbReference type="ARBA" id="ARBA00022729"/>
    </source>
</evidence>
<dbReference type="InterPro" id="IPR028994">
    <property type="entry name" value="Integrin_alpha_N"/>
</dbReference>
<reference evidence="5" key="1">
    <citation type="submission" date="2022-11" db="EMBL/GenBank/DDBJ databases">
        <title>Alteromonas sp. nov., isolated from sea water of the Qingdao.</title>
        <authorList>
            <person name="Wang Q."/>
        </authorList>
    </citation>
    <scope>NUCLEOTIDE SEQUENCE</scope>
    <source>
        <strain evidence="5">ASW11-7</strain>
    </source>
</reference>
<keyword evidence="2" id="KW-0677">Repeat</keyword>
<evidence type="ECO:0000313" key="6">
    <source>
        <dbReference type="Proteomes" id="UP001142810"/>
    </source>
</evidence>
<proteinExistence type="predicted"/>
<dbReference type="Gene3D" id="2.130.10.130">
    <property type="entry name" value="Integrin alpha, N-terminal"/>
    <property type="match status" value="2"/>
</dbReference>
<dbReference type="RefSeq" id="WP_265616761.1">
    <property type="nucleotide sequence ID" value="NZ_JAPFRD010000006.1"/>
</dbReference>
<dbReference type="Proteomes" id="UP001142810">
    <property type="component" value="Unassembled WGS sequence"/>
</dbReference>
<gene>
    <name evidence="5" type="ORF">OPS25_06100</name>
</gene>